<protein>
    <submittedName>
        <fullName evidence="2">Uncharacterized protein</fullName>
    </submittedName>
</protein>
<evidence type="ECO:0000313" key="2">
    <source>
        <dbReference type="EMBL" id="JAD20594.1"/>
    </source>
</evidence>
<proteinExistence type="predicted"/>
<evidence type="ECO:0000256" key="1">
    <source>
        <dbReference type="SAM" id="MobiDB-lite"/>
    </source>
</evidence>
<feature type="compositionally biased region" description="Basic and acidic residues" evidence="1">
    <location>
        <begin position="1"/>
        <end position="33"/>
    </location>
</feature>
<accession>A0A0A8Y424</accession>
<organism evidence="2">
    <name type="scientific">Arundo donax</name>
    <name type="common">Giant reed</name>
    <name type="synonym">Donax arundinaceus</name>
    <dbReference type="NCBI Taxonomy" id="35708"/>
    <lineage>
        <taxon>Eukaryota</taxon>
        <taxon>Viridiplantae</taxon>
        <taxon>Streptophyta</taxon>
        <taxon>Embryophyta</taxon>
        <taxon>Tracheophyta</taxon>
        <taxon>Spermatophyta</taxon>
        <taxon>Magnoliopsida</taxon>
        <taxon>Liliopsida</taxon>
        <taxon>Poales</taxon>
        <taxon>Poaceae</taxon>
        <taxon>PACMAD clade</taxon>
        <taxon>Arundinoideae</taxon>
        <taxon>Arundineae</taxon>
        <taxon>Arundo</taxon>
    </lineage>
</organism>
<reference evidence="2" key="2">
    <citation type="journal article" date="2015" name="Data Brief">
        <title>Shoot transcriptome of the giant reed, Arundo donax.</title>
        <authorList>
            <person name="Barrero R.A."/>
            <person name="Guerrero F.D."/>
            <person name="Moolhuijzen P."/>
            <person name="Goolsby J.A."/>
            <person name="Tidwell J."/>
            <person name="Bellgard S.E."/>
            <person name="Bellgard M.I."/>
        </authorList>
    </citation>
    <scope>NUCLEOTIDE SEQUENCE</scope>
    <source>
        <tissue evidence="2">Shoot tissue taken approximately 20 cm above the soil surface</tissue>
    </source>
</reference>
<sequence length="52" mass="6004">MKSDDTHCTHEKLGDMPQAEAHDTPSQEYEPRNQRRTILKTLCTAPMVYKTV</sequence>
<reference evidence="2" key="1">
    <citation type="submission" date="2014-09" db="EMBL/GenBank/DDBJ databases">
        <authorList>
            <person name="Magalhaes I.L.F."/>
            <person name="Oliveira U."/>
            <person name="Santos F.R."/>
            <person name="Vidigal T.H.D.A."/>
            <person name="Brescovit A.D."/>
            <person name="Santos A.J."/>
        </authorList>
    </citation>
    <scope>NUCLEOTIDE SEQUENCE</scope>
    <source>
        <tissue evidence="2">Shoot tissue taken approximately 20 cm above the soil surface</tissue>
    </source>
</reference>
<dbReference type="AlphaFoldDB" id="A0A0A8Y424"/>
<dbReference type="EMBL" id="GBRH01277301">
    <property type="protein sequence ID" value="JAD20594.1"/>
    <property type="molecule type" value="Transcribed_RNA"/>
</dbReference>
<name>A0A0A8Y424_ARUDO</name>
<feature type="region of interest" description="Disordered" evidence="1">
    <location>
        <begin position="1"/>
        <end position="36"/>
    </location>
</feature>